<reference evidence="1 2" key="1">
    <citation type="submission" date="2018-03" db="EMBL/GenBank/DDBJ databases">
        <title>Genomic Encyclopedia of Archaeal and Bacterial Type Strains, Phase II (KMG-II): from individual species to whole genera.</title>
        <authorList>
            <person name="Goeker M."/>
        </authorList>
    </citation>
    <scope>NUCLEOTIDE SEQUENCE [LARGE SCALE GENOMIC DNA]</scope>
    <source>
        <strain evidence="1 2">DSM 27929</strain>
    </source>
</reference>
<dbReference type="AlphaFoldDB" id="A0A2T0WK63"/>
<protein>
    <recommendedName>
        <fullName evidence="3">Cache domain-containing protein</fullName>
    </recommendedName>
</protein>
<evidence type="ECO:0008006" key="3">
    <source>
        <dbReference type="Google" id="ProtNLM"/>
    </source>
</evidence>
<proteinExistence type="predicted"/>
<gene>
    <name evidence="1" type="ORF">CLW00_107169</name>
</gene>
<dbReference type="EMBL" id="PVTR01000007">
    <property type="protein sequence ID" value="PRY87100.1"/>
    <property type="molecule type" value="Genomic_DNA"/>
</dbReference>
<comment type="caution">
    <text evidence="1">The sequence shown here is derived from an EMBL/GenBank/DDBJ whole genome shotgun (WGS) entry which is preliminary data.</text>
</comment>
<evidence type="ECO:0000313" key="1">
    <source>
        <dbReference type="EMBL" id="PRY87100.1"/>
    </source>
</evidence>
<dbReference type="RefSeq" id="WP_245917287.1">
    <property type="nucleotide sequence ID" value="NZ_PVTR01000007.1"/>
</dbReference>
<organism evidence="1 2">
    <name type="scientific">Mongoliibacter ruber</name>
    <dbReference type="NCBI Taxonomy" id="1750599"/>
    <lineage>
        <taxon>Bacteria</taxon>
        <taxon>Pseudomonadati</taxon>
        <taxon>Bacteroidota</taxon>
        <taxon>Cytophagia</taxon>
        <taxon>Cytophagales</taxon>
        <taxon>Cyclobacteriaceae</taxon>
        <taxon>Mongoliibacter</taxon>
    </lineage>
</organism>
<sequence>MDWKRLIYAFFFLALLACSQPKTEKFQVISLELNSFVKLLEYDLANLEKEIVALGDTIEYLFQHQDSILALADNTLYRFENGIANSMPAADPNLSTLYISTLAPSMEEAMKLIYLTNPTDQIFKSIFEKYDVISQVYMNSNRQFNRLYPPFEAIDALEPDLDIPSFNFYYEADEVHNPERSSTWVKEIYIDPAGRGWVASLLHPVYVEDDLMMVLGFDITVNDLIEIYLNNSTRNLVIIDPAGTVVAGKSKAIEALSLPPLKNHTYNQTITSNSYRPEDFNLFRSKSKTVRKIASSIILSKEKNLELKDGDESFKIIVNKVENLDWFVLDLIFE</sequence>
<keyword evidence="2" id="KW-1185">Reference proteome</keyword>
<accession>A0A2T0WK63</accession>
<dbReference type="PROSITE" id="PS51257">
    <property type="entry name" value="PROKAR_LIPOPROTEIN"/>
    <property type="match status" value="1"/>
</dbReference>
<dbReference type="Proteomes" id="UP000238157">
    <property type="component" value="Unassembled WGS sequence"/>
</dbReference>
<name>A0A2T0WK63_9BACT</name>
<evidence type="ECO:0000313" key="2">
    <source>
        <dbReference type="Proteomes" id="UP000238157"/>
    </source>
</evidence>